<evidence type="ECO:0000256" key="11">
    <source>
        <dbReference type="ARBA" id="ARBA00022958"/>
    </source>
</evidence>
<dbReference type="InterPro" id="IPR002173">
    <property type="entry name" value="Carboh/pur_kinase_PfkB_CS"/>
</dbReference>
<evidence type="ECO:0000256" key="9">
    <source>
        <dbReference type="ARBA" id="ARBA00022840"/>
    </source>
</evidence>
<evidence type="ECO:0000256" key="3">
    <source>
        <dbReference type="ARBA" id="ARBA00016943"/>
    </source>
</evidence>
<dbReference type="PANTHER" id="PTHR10584:SF166">
    <property type="entry name" value="RIBOKINASE"/>
    <property type="match status" value="1"/>
</dbReference>
<comment type="pathway">
    <text evidence="13">Carbohydrate metabolism; D-ribose degradation; D-ribose 5-phosphate from beta-D-ribopyranose: step 2/2.</text>
</comment>
<dbReference type="InterPro" id="IPR011877">
    <property type="entry name" value="Ribokinase"/>
</dbReference>
<feature type="binding site" evidence="13">
    <location>
        <position position="286"/>
    </location>
    <ligand>
        <name>K(+)</name>
        <dbReference type="ChEBI" id="CHEBI:29103"/>
    </ligand>
</feature>
<evidence type="ECO:0000256" key="6">
    <source>
        <dbReference type="ARBA" id="ARBA00022723"/>
    </source>
</evidence>
<dbReference type="NCBIfam" id="TIGR02152">
    <property type="entry name" value="D_ribokin_bact"/>
    <property type="match status" value="1"/>
</dbReference>
<keyword evidence="6 13" id="KW-0479">Metal-binding</keyword>
<evidence type="ECO:0000313" key="15">
    <source>
        <dbReference type="EMBL" id="OAQ13920.1"/>
    </source>
</evidence>
<evidence type="ECO:0000256" key="1">
    <source>
        <dbReference type="ARBA" id="ARBA00005380"/>
    </source>
</evidence>
<keyword evidence="10 13" id="KW-0460">Magnesium</keyword>
<evidence type="ECO:0000259" key="14">
    <source>
        <dbReference type="Pfam" id="PF00294"/>
    </source>
</evidence>
<dbReference type="FunFam" id="3.40.1190.20:FF:000012">
    <property type="entry name" value="Ribokinase"/>
    <property type="match status" value="1"/>
</dbReference>
<feature type="binding site" evidence="13">
    <location>
        <position position="253"/>
    </location>
    <ligand>
        <name>substrate</name>
    </ligand>
</feature>
<dbReference type="GO" id="GO:0005524">
    <property type="term" value="F:ATP binding"/>
    <property type="evidence" value="ECO:0007669"/>
    <property type="project" value="UniProtKB-UniRule"/>
</dbReference>
<comment type="subunit">
    <text evidence="13">Homodimer.</text>
</comment>
<comment type="subcellular location">
    <subcellularLocation>
        <location evidence="13">Cytoplasm</location>
    </subcellularLocation>
</comment>
<evidence type="ECO:0000256" key="12">
    <source>
        <dbReference type="ARBA" id="ARBA00023277"/>
    </source>
</evidence>
<comment type="similarity">
    <text evidence="13">Belongs to the carbohydrate kinase PfkB family. Ribokinase subfamily.</text>
</comment>
<dbReference type="InterPro" id="IPR029056">
    <property type="entry name" value="Ribokinase-like"/>
</dbReference>
<dbReference type="UniPathway" id="UPA00916">
    <property type="reaction ID" value="UER00889"/>
</dbReference>
<dbReference type="AlphaFoldDB" id="A0A179CWC2"/>
<feature type="binding site" evidence="13">
    <location>
        <begin position="11"/>
        <end position="13"/>
    </location>
    <ligand>
        <name>substrate</name>
    </ligand>
</feature>
<evidence type="ECO:0000256" key="10">
    <source>
        <dbReference type="ARBA" id="ARBA00022842"/>
    </source>
</evidence>
<dbReference type="CDD" id="cd01174">
    <property type="entry name" value="ribokinase"/>
    <property type="match status" value="1"/>
</dbReference>
<reference evidence="15 16" key="1">
    <citation type="submission" date="2014-01" db="EMBL/GenBank/DDBJ databases">
        <authorList>
            <person name="Zuccon D."/>
        </authorList>
    </citation>
    <scope>NUCLEOTIDE SEQUENCE [LARGE SCALE GENOMIC DNA]</scope>
    <source>
        <strain evidence="15 16">Y31</strain>
    </source>
</reference>
<dbReference type="PROSITE" id="PS00584">
    <property type="entry name" value="PFKB_KINASES_2"/>
    <property type="match status" value="1"/>
</dbReference>
<evidence type="ECO:0000256" key="4">
    <source>
        <dbReference type="ARBA" id="ARBA00022490"/>
    </source>
</evidence>
<comment type="similarity">
    <text evidence="1">Belongs to the carbohydrate kinase pfkB family.</text>
</comment>
<dbReference type="EMBL" id="JACI01000002">
    <property type="protein sequence ID" value="OAQ13920.1"/>
    <property type="molecule type" value="Genomic_DNA"/>
</dbReference>
<gene>
    <name evidence="13" type="primary">rbsK</name>
    <name evidence="15" type="ORF">F480_05835</name>
</gene>
<feature type="binding site" evidence="13">
    <location>
        <position position="283"/>
    </location>
    <ligand>
        <name>K(+)</name>
        <dbReference type="ChEBI" id="CHEBI:29103"/>
    </ligand>
</feature>
<dbReference type="SUPFAM" id="SSF53613">
    <property type="entry name" value="Ribokinase-like"/>
    <property type="match status" value="1"/>
</dbReference>
<evidence type="ECO:0000256" key="2">
    <source>
        <dbReference type="ARBA" id="ARBA00012035"/>
    </source>
</evidence>
<evidence type="ECO:0000256" key="5">
    <source>
        <dbReference type="ARBA" id="ARBA00022679"/>
    </source>
</evidence>
<comment type="caution">
    <text evidence="13">Lacks conserved residue(s) required for the propagation of feature annotation.</text>
</comment>
<dbReference type="HAMAP" id="MF_01987">
    <property type="entry name" value="Ribokinase"/>
    <property type="match status" value="1"/>
</dbReference>
<evidence type="ECO:0000256" key="7">
    <source>
        <dbReference type="ARBA" id="ARBA00022741"/>
    </source>
</evidence>
<feature type="binding site" evidence="13">
    <location>
        <begin position="39"/>
        <end position="43"/>
    </location>
    <ligand>
        <name>substrate</name>
    </ligand>
</feature>
<dbReference type="RefSeq" id="WP_064318491.1">
    <property type="nucleotide sequence ID" value="NZ_JACI01000002.1"/>
</dbReference>
<comment type="catalytic activity">
    <reaction evidence="13">
        <text>D-ribose + ATP = D-ribose 5-phosphate + ADP + H(+)</text>
        <dbReference type="Rhea" id="RHEA:13697"/>
        <dbReference type="ChEBI" id="CHEBI:15378"/>
        <dbReference type="ChEBI" id="CHEBI:30616"/>
        <dbReference type="ChEBI" id="CHEBI:47013"/>
        <dbReference type="ChEBI" id="CHEBI:78346"/>
        <dbReference type="ChEBI" id="CHEBI:456216"/>
        <dbReference type="EC" id="2.7.1.15"/>
    </reaction>
</comment>
<keyword evidence="9 13" id="KW-0067">ATP-binding</keyword>
<dbReference type="Pfam" id="PF00294">
    <property type="entry name" value="PfkB"/>
    <property type="match status" value="1"/>
</dbReference>
<feature type="binding site" evidence="13">
    <location>
        <position position="277"/>
    </location>
    <ligand>
        <name>ATP</name>
        <dbReference type="ChEBI" id="CHEBI:30616"/>
    </ligand>
</feature>
<organism evidence="15 16">
    <name type="scientific">Bibersteinia trehalosi Y31</name>
    <dbReference type="NCBI Taxonomy" id="1261658"/>
    <lineage>
        <taxon>Bacteria</taxon>
        <taxon>Pseudomonadati</taxon>
        <taxon>Pseudomonadota</taxon>
        <taxon>Gammaproteobacteria</taxon>
        <taxon>Pasteurellales</taxon>
        <taxon>Pasteurellaceae</taxon>
        <taxon>Bibersteinia</taxon>
    </lineage>
</organism>
<feature type="active site" description="Proton acceptor" evidence="13">
    <location>
        <position position="253"/>
    </location>
</feature>
<dbReference type="PANTHER" id="PTHR10584">
    <property type="entry name" value="SUGAR KINASE"/>
    <property type="match status" value="1"/>
</dbReference>
<keyword evidence="7 13" id="KW-0547">Nucleotide-binding</keyword>
<dbReference type="InterPro" id="IPR011611">
    <property type="entry name" value="PfkB_dom"/>
</dbReference>
<comment type="cofactor">
    <cofactor evidence="13">
        <name>Mg(2+)</name>
        <dbReference type="ChEBI" id="CHEBI:18420"/>
    </cofactor>
    <text evidence="13">Requires a divalent cation, most likely magnesium in vivo, as an electrophilic catalyst to aid phosphoryl group transfer. It is the chelate of the metal and the nucleotide that is the actual substrate.</text>
</comment>
<evidence type="ECO:0000256" key="13">
    <source>
        <dbReference type="HAMAP-Rule" id="MF_01987"/>
    </source>
</evidence>
<comment type="function">
    <text evidence="13">Catalyzes the phosphorylation of ribose at O-5 in a reaction requiring ATP and magnesium. The resulting D-ribose-5-phosphate can then be used either for sythesis of nucleotides, histidine, and tryptophan, or as a component of the pentose phosphate pathway.</text>
</comment>
<proteinExistence type="inferred from homology"/>
<comment type="activity regulation">
    <text evidence="13">Activated by a monovalent cation that binds near, but not in, the active site. The most likely occupant of the site in vivo is potassium. Ion binding induces a conformational change that may alter substrate affinity.</text>
</comment>
<name>A0A179CWC2_BIBTR</name>
<keyword evidence="12 13" id="KW-0119">Carbohydrate metabolism</keyword>
<feature type="binding site" evidence="13">
    <location>
        <begin position="252"/>
        <end position="253"/>
    </location>
    <ligand>
        <name>ATP</name>
        <dbReference type="ChEBI" id="CHEBI:30616"/>
    </ligand>
</feature>
<feature type="binding site" evidence="13">
    <location>
        <position position="140"/>
    </location>
    <ligand>
        <name>substrate</name>
    </ligand>
</feature>
<dbReference type="EC" id="2.7.1.15" evidence="2 13"/>
<dbReference type="InterPro" id="IPR002139">
    <property type="entry name" value="Ribo/fructo_kinase"/>
</dbReference>
<feature type="binding site" evidence="13">
    <location>
        <position position="184"/>
    </location>
    <ligand>
        <name>ATP</name>
        <dbReference type="ChEBI" id="CHEBI:30616"/>
    </ligand>
</feature>
<feature type="domain" description="Carbohydrate kinase PfkB" evidence="14">
    <location>
        <begin position="1"/>
        <end position="294"/>
    </location>
</feature>
<feature type="binding site" evidence="13">
    <location>
        <position position="247"/>
    </location>
    <ligand>
        <name>K(+)</name>
        <dbReference type="ChEBI" id="CHEBI:29103"/>
    </ligand>
</feature>
<evidence type="ECO:0000313" key="16">
    <source>
        <dbReference type="Proteomes" id="UP000078358"/>
    </source>
</evidence>
<dbReference type="GO" id="GO:0005829">
    <property type="term" value="C:cytosol"/>
    <property type="evidence" value="ECO:0007669"/>
    <property type="project" value="TreeGrafter"/>
</dbReference>
<dbReference type="GO" id="GO:0004747">
    <property type="term" value="F:ribokinase activity"/>
    <property type="evidence" value="ECO:0007669"/>
    <property type="project" value="UniProtKB-UniRule"/>
</dbReference>
<dbReference type="PRINTS" id="PR00990">
    <property type="entry name" value="RIBOKINASE"/>
</dbReference>
<evidence type="ECO:0000256" key="8">
    <source>
        <dbReference type="ARBA" id="ARBA00022777"/>
    </source>
</evidence>
<keyword evidence="11 13" id="KW-0630">Potassium</keyword>
<feature type="binding site" evidence="13">
    <location>
        <begin position="220"/>
        <end position="225"/>
    </location>
    <ligand>
        <name>ATP</name>
        <dbReference type="ChEBI" id="CHEBI:30616"/>
    </ligand>
</feature>
<comment type="caution">
    <text evidence="15">The sequence shown here is derived from an EMBL/GenBank/DDBJ whole genome shotgun (WGS) entry which is preliminary data.</text>
</comment>
<protein>
    <recommendedName>
        <fullName evidence="3 13">Ribokinase</fullName>
        <shortName evidence="13">RK</shortName>
        <ecNumber evidence="2 13">2.7.1.15</ecNumber>
    </recommendedName>
</protein>
<sequence length="307" mass="32058">MKTLCVLGSINVDHVIRVPYFPKSGETLAGHSYQIAYGGKGANQAVAAARLGAKVKFIGAIGDDAIGQTMKSAFEQDGIDTQAIEVIPNQSTGLAMIQVSDEGENSIVISAGANANLSTDRVAQQRTAIELADILLMQLESPLQAVEFAAKIAKKSGTLVVLNPAPAQALSDELLACVDIITPNETEAEILTGVKVENAQTAAQASAVFHQKGIMTVLITLGAKGVYLSEQGRGGEIIRGFHVQAIDTTAAGDTFNGGFVTALLEGKTLSQAIRFAHAAAAISVTRLGAQTAIPYRSETLTFLSQHI</sequence>
<accession>A0A179CWC2</accession>
<keyword evidence="4 13" id="KW-0963">Cytoplasm</keyword>
<dbReference type="NCBIfam" id="NF008353">
    <property type="entry name" value="PRK11142.1"/>
    <property type="match status" value="1"/>
</dbReference>
<dbReference type="PATRIC" id="fig|1261658.3.peg.1150"/>
<feature type="binding site" evidence="13">
    <location>
        <position position="288"/>
    </location>
    <ligand>
        <name>K(+)</name>
        <dbReference type="ChEBI" id="CHEBI:29103"/>
    </ligand>
</feature>
<keyword evidence="5 13" id="KW-0808">Transferase</keyword>
<keyword evidence="8 13" id="KW-0418">Kinase</keyword>
<dbReference type="Gene3D" id="3.40.1190.20">
    <property type="match status" value="1"/>
</dbReference>
<dbReference type="Proteomes" id="UP000078358">
    <property type="component" value="Unassembled WGS sequence"/>
</dbReference>
<feature type="binding site" evidence="13">
    <location>
        <position position="249"/>
    </location>
    <ligand>
        <name>K(+)</name>
        <dbReference type="ChEBI" id="CHEBI:29103"/>
    </ligand>
</feature>
<dbReference type="GO" id="GO:0046872">
    <property type="term" value="F:metal ion binding"/>
    <property type="evidence" value="ECO:0007669"/>
    <property type="project" value="UniProtKB-KW"/>
</dbReference>
<dbReference type="GO" id="GO:0019303">
    <property type="term" value="P:D-ribose catabolic process"/>
    <property type="evidence" value="ECO:0007669"/>
    <property type="project" value="UniProtKB-UniRule"/>
</dbReference>